<dbReference type="InterPro" id="IPR010037">
    <property type="entry name" value="FkbH_domain"/>
</dbReference>
<dbReference type="STRING" id="1841860.GCA_900157375_04923"/>
<dbReference type="EMBL" id="FUFA01000005">
    <property type="protein sequence ID" value="SPM37077.1"/>
    <property type="molecule type" value="Genomic_DNA"/>
</dbReference>
<dbReference type="SUPFAM" id="SSF56784">
    <property type="entry name" value="HAD-like"/>
    <property type="match status" value="1"/>
</dbReference>
<dbReference type="Gene3D" id="3.40.50.1000">
    <property type="entry name" value="HAD superfamily/HAD-like"/>
    <property type="match status" value="1"/>
</dbReference>
<dbReference type="InterPro" id="IPR023214">
    <property type="entry name" value="HAD_sf"/>
</dbReference>
<sequence length="591" mass="65412">VSDARSDALAILRNPNAAMTDVLKALSTLDKAEHTGRTLKLGIAANISVDLLANYLRRYAYLADVRLEVINGSYDDMLNDVTEFVAQGVDHVLLMPFFDNLYAAWESQLDALVAEDQQARMLTWLSKLKLAVGQAASVGRLTLVGAHLWNSTPYGAAGELLFDFNGAMKELAAEHANAQFLDTAAIVTHVGEKSALDARFYYAGKAPYTPVFFDEFARRFALATRGFASYFYKVVALDCDNTLWGGIVGEDGLNGIALDPYNYPGNVYWAVQQQLRQLESQGILLCLCTKNNLADADEVFATHPNAVLKDEHFAAKKVNWEPKVVNLQALATELNLGLESFIFIDDSDFELEAVRTRLPQVNVFQVPKKLSEYPAMLRDVAALCVAGGLSTESKSRTQQYKQLTLAAVARQAFATQEDYLRSLDLKVHIYRDARQQIARIAELTQKSNQFNVTTRRYTPGEIGALMDDAASTVYSFEVSDRFGECGITGVIIVDFAAQQATVDAFLMSCRVIGRGVEFAVWPTVFDDSRKHGKRCLTATYLPSAKNGQVADFFDRLGLSRAEETNDGGRRYEVQVNDVRLADSDWVELING</sequence>
<accession>A0A2U3P013</accession>
<feature type="non-terminal residue" evidence="1">
    <location>
        <position position="1"/>
    </location>
</feature>
<gene>
    <name evidence="1" type="ORF">MRAB57_4920</name>
</gene>
<keyword evidence="2" id="KW-1185">Reference proteome</keyword>
<dbReference type="NCBIfam" id="TIGR01681">
    <property type="entry name" value="HAD-SF-IIIC"/>
    <property type="match status" value="1"/>
</dbReference>
<name>A0A2U3P013_9MYCO</name>
<evidence type="ECO:0000313" key="1">
    <source>
        <dbReference type="EMBL" id="SPM37077.1"/>
    </source>
</evidence>
<protein>
    <submittedName>
        <fullName evidence="1">Predicted enzyme involved in methoxymalonyl-ACP biosynthesis</fullName>
    </submittedName>
</protein>
<dbReference type="InterPro" id="IPR036412">
    <property type="entry name" value="HAD-like_sf"/>
</dbReference>
<dbReference type="Gene3D" id="3.40.50.1110">
    <property type="entry name" value="SGNH hydrolase"/>
    <property type="match status" value="1"/>
</dbReference>
<dbReference type="NCBIfam" id="TIGR01686">
    <property type="entry name" value="FkbH"/>
    <property type="match status" value="1"/>
</dbReference>
<dbReference type="AlphaFoldDB" id="A0A2U3P013"/>
<organism evidence="1 2">
    <name type="scientific">Mycobacterium rhizamassiliense</name>
    <dbReference type="NCBI Taxonomy" id="1841860"/>
    <lineage>
        <taxon>Bacteria</taxon>
        <taxon>Bacillati</taxon>
        <taxon>Actinomycetota</taxon>
        <taxon>Actinomycetes</taxon>
        <taxon>Mycobacteriales</taxon>
        <taxon>Mycobacteriaceae</taxon>
        <taxon>Mycobacterium</taxon>
    </lineage>
</organism>
<dbReference type="InterPro" id="IPR010033">
    <property type="entry name" value="HAD_SF_ppase_IIIC"/>
</dbReference>
<evidence type="ECO:0000313" key="2">
    <source>
        <dbReference type="Proteomes" id="UP000240988"/>
    </source>
</evidence>
<dbReference type="InterPro" id="IPR036514">
    <property type="entry name" value="SGNH_hydro_sf"/>
</dbReference>
<proteinExistence type="predicted"/>
<dbReference type="Proteomes" id="UP000240988">
    <property type="component" value="Unassembled WGS sequence"/>
</dbReference>
<reference evidence="1 2" key="1">
    <citation type="submission" date="2017-01" db="EMBL/GenBank/DDBJ databases">
        <authorList>
            <consortium name="Urmite Genomes"/>
        </authorList>
    </citation>
    <scope>NUCLEOTIDE SEQUENCE [LARGE SCALE GENOMIC DNA]</scope>
    <source>
        <strain evidence="1 2">AB57</strain>
    </source>
</reference>